<dbReference type="RefSeq" id="WP_166518401.1">
    <property type="nucleotide sequence ID" value="NZ_JAAABJ010000142.1"/>
</dbReference>
<keyword evidence="2" id="KW-1185">Reference proteome</keyword>
<dbReference type="AlphaFoldDB" id="A0A845PUR3"/>
<evidence type="ECO:0000313" key="2">
    <source>
        <dbReference type="Proteomes" id="UP000553459"/>
    </source>
</evidence>
<gene>
    <name evidence="1" type="ORF">GNY06_00955</name>
</gene>
<dbReference type="EMBL" id="JAAABJ010000142">
    <property type="protein sequence ID" value="NAW50018.1"/>
    <property type="molecule type" value="Genomic_DNA"/>
</dbReference>
<dbReference type="Gene3D" id="1.10.1200.10">
    <property type="entry name" value="ACP-like"/>
    <property type="match status" value="1"/>
</dbReference>
<comment type="caution">
    <text evidence="1">The sequence shown here is derived from an EMBL/GenBank/DDBJ whole genome shotgun (WGS) entry which is preliminary data.</text>
</comment>
<evidence type="ECO:0000313" key="1">
    <source>
        <dbReference type="EMBL" id="NAW50018.1"/>
    </source>
</evidence>
<dbReference type="InterPro" id="IPR036736">
    <property type="entry name" value="ACP-like_sf"/>
</dbReference>
<sequence>MNDLKAFICKCLMIEKDKISQDTSVNQDLGLYGEEAFEFILDFSKSFNVDISHFEFHKYFKPEMDAITGFIGWKAGLEKKRLPLFVSDLEEAIKKGVLN</sequence>
<protein>
    <submittedName>
        <fullName evidence="1">DUF1493 family protein</fullName>
    </submittedName>
</protein>
<dbReference type="InterPro" id="IPR010862">
    <property type="entry name" value="DUF1493"/>
</dbReference>
<accession>A0A845PUR3</accession>
<dbReference type="Pfam" id="PF07377">
    <property type="entry name" value="DUF1493"/>
    <property type="match status" value="1"/>
</dbReference>
<proteinExistence type="predicted"/>
<organism evidence="1 2">
    <name type="scientific">Elizabethkingia argenteiflava</name>
    <dbReference type="NCBI Taxonomy" id="2681556"/>
    <lineage>
        <taxon>Bacteria</taxon>
        <taxon>Pseudomonadati</taxon>
        <taxon>Bacteroidota</taxon>
        <taxon>Flavobacteriia</taxon>
        <taxon>Flavobacteriales</taxon>
        <taxon>Weeksellaceae</taxon>
        <taxon>Elizabethkingia</taxon>
    </lineage>
</organism>
<name>A0A845PUR3_9FLAO</name>
<dbReference type="Proteomes" id="UP000553459">
    <property type="component" value="Unassembled WGS sequence"/>
</dbReference>
<reference evidence="1 2" key="1">
    <citation type="submission" date="2019-11" db="EMBL/GenBank/DDBJ databases">
        <title>Characterization of Elizabethkingia argenteiflava sp. nov., isolated from inner surface of Soybean Pods.</title>
        <authorList>
            <person name="Mo S."/>
        </authorList>
    </citation>
    <scope>NUCLEOTIDE SEQUENCE [LARGE SCALE GENOMIC DNA]</scope>
    <source>
        <strain evidence="1 2">YB22</strain>
    </source>
</reference>